<proteinExistence type="predicted"/>
<name>A0A174G426_9ACTN</name>
<keyword evidence="2" id="KW-0812">Transmembrane</keyword>
<keyword evidence="2" id="KW-1133">Transmembrane helix</keyword>
<gene>
    <name evidence="3" type="ORF">ERS852381_01841</name>
</gene>
<evidence type="ECO:0000256" key="1">
    <source>
        <dbReference type="SAM" id="MobiDB-lite"/>
    </source>
</evidence>
<feature type="transmembrane region" description="Helical" evidence="2">
    <location>
        <begin position="88"/>
        <end position="109"/>
    </location>
</feature>
<evidence type="ECO:0000313" key="3">
    <source>
        <dbReference type="EMBL" id="CUO56367.1"/>
    </source>
</evidence>
<feature type="region of interest" description="Disordered" evidence="1">
    <location>
        <begin position="284"/>
        <end position="321"/>
    </location>
</feature>
<dbReference type="RefSeq" id="WP_006235822.1">
    <property type="nucleotide sequence ID" value="NZ_CABKPD010000015.1"/>
</dbReference>
<feature type="region of interest" description="Disordered" evidence="1">
    <location>
        <begin position="30"/>
        <end position="81"/>
    </location>
</feature>
<dbReference type="EMBL" id="CYYP01000022">
    <property type="protein sequence ID" value="CUO56367.1"/>
    <property type="molecule type" value="Genomic_DNA"/>
</dbReference>
<reference evidence="3 4" key="1">
    <citation type="submission" date="2015-09" db="EMBL/GenBank/DDBJ databases">
        <authorList>
            <consortium name="Pathogen Informatics"/>
        </authorList>
    </citation>
    <scope>NUCLEOTIDE SEQUENCE [LARGE SCALE GENOMIC DNA]</scope>
    <source>
        <strain evidence="3 4">2789STDY5608823</strain>
    </source>
</reference>
<feature type="compositionally biased region" description="Basic and acidic residues" evidence="1">
    <location>
        <begin position="36"/>
        <end position="49"/>
    </location>
</feature>
<evidence type="ECO:0000256" key="2">
    <source>
        <dbReference type="SAM" id="Phobius"/>
    </source>
</evidence>
<dbReference type="AlphaFoldDB" id="A0A174G426"/>
<evidence type="ECO:0000313" key="4">
    <source>
        <dbReference type="Proteomes" id="UP000095468"/>
    </source>
</evidence>
<sequence>MADKNPLTPEEVTELFSEIDASGVLDPTLAKKRTERMREKEAAAKRGDKAALAQLRSEDRASQAKHIDPLSEDDPSGSQVSHTITKTAMAVVIGILVLIVGMQIGYGVMRRLNTANLSESVSVDTVSTALKGGLEWGNGFTQFPLDFTVDEADERTGTVEVTVLDTSSANELELLSNGQIQAAALATNALLNDKIDRVVYNVHAYIDEDSNIQHDSFFGMFPARGHQSAILTFVWTKSSSNATSIDWKMRIVSMDDTIAERIQKQVNSVSSLIEDPVVSQTKIDEEKAERDLEHRLHGREIFRGGKPDRTPSELLEQDKKK</sequence>
<protein>
    <submittedName>
        <fullName evidence="3">Uncharacterized protein</fullName>
    </submittedName>
</protein>
<organism evidence="3 4">
    <name type="scientific">Collinsella aerofaciens</name>
    <dbReference type="NCBI Taxonomy" id="74426"/>
    <lineage>
        <taxon>Bacteria</taxon>
        <taxon>Bacillati</taxon>
        <taxon>Actinomycetota</taxon>
        <taxon>Coriobacteriia</taxon>
        <taxon>Coriobacteriales</taxon>
        <taxon>Coriobacteriaceae</taxon>
        <taxon>Collinsella</taxon>
    </lineage>
</organism>
<dbReference type="GeneID" id="92850354"/>
<dbReference type="Proteomes" id="UP000095468">
    <property type="component" value="Unassembled WGS sequence"/>
</dbReference>
<accession>A0A174G426</accession>
<feature type="compositionally biased region" description="Basic and acidic residues" evidence="1">
    <location>
        <begin position="56"/>
        <end position="69"/>
    </location>
</feature>
<keyword evidence="2" id="KW-0472">Membrane</keyword>